<dbReference type="AlphaFoldDB" id="A0A975FW51"/>
<evidence type="ECO:0008006" key="3">
    <source>
        <dbReference type="Google" id="ProtNLM"/>
    </source>
</evidence>
<evidence type="ECO:0000313" key="1">
    <source>
        <dbReference type="EMBL" id="QUD86241.1"/>
    </source>
</evidence>
<keyword evidence="2" id="KW-1185">Reference proteome</keyword>
<protein>
    <recommendedName>
        <fullName evidence="3">Helix-turn-helix domain-containing protein</fullName>
    </recommendedName>
</protein>
<dbReference type="Proteomes" id="UP000676409">
    <property type="component" value="Chromosome"/>
</dbReference>
<organism evidence="1 2">
    <name type="scientific">Phenylobacterium montanum</name>
    <dbReference type="NCBI Taxonomy" id="2823693"/>
    <lineage>
        <taxon>Bacteria</taxon>
        <taxon>Pseudomonadati</taxon>
        <taxon>Pseudomonadota</taxon>
        <taxon>Alphaproteobacteria</taxon>
        <taxon>Caulobacterales</taxon>
        <taxon>Caulobacteraceae</taxon>
        <taxon>Phenylobacterium</taxon>
    </lineage>
</organism>
<evidence type="ECO:0000313" key="2">
    <source>
        <dbReference type="Proteomes" id="UP000676409"/>
    </source>
</evidence>
<proteinExistence type="predicted"/>
<gene>
    <name evidence="1" type="ORF">KCG34_14155</name>
</gene>
<dbReference type="RefSeq" id="WP_211936293.1">
    <property type="nucleotide sequence ID" value="NZ_CP073078.1"/>
</dbReference>
<reference evidence="1" key="1">
    <citation type="submission" date="2021-04" db="EMBL/GenBank/DDBJ databases">
        <title>The complete genome sequence of Caulobacter sp. S6.</title>
        <authorList>
            <person name="Tang Y."/>
            <person name="Ouyang W."/>
            <person name="Liu Q."/>
            <person name="Huang B."/>
            <person name="Guo Z."/>
            <person name="Lei P."/>
        </authorList>
    </citation>
    <scope>NUCLEOTIDE SEQUENCE</scope>
    <source>
        <strain evidence="1">S6</strain>
    </source>
</reference>
<name>A0A975FW51_9CAUL</name>
<accession>A0A975FW51</accession>
<dbReference type="EMBL" id="CP073078">
    <property type="protein sequence ID" value="QUD86241.1"/>
    <property type="molecule type" value="Genomic_DNA"/>
</dbReference>
<sequence>MTARMQDWVRLPTDWIQNRGLAEFRWAGGFGSDNAAALMTLVALAHRADQQHGVSMVTYDTLTCATQLSRAKVSAGLSVLEDHRVIARGVEGRSTYALNGFDLTRGWAKLPARLLYQSDSITAFRDFKLRRPAELNALKLYLLFVAGRGRDTNMANISYDKIAEQTGVERNRIKQALTILAVAGLVHVERIPSAENEYAVANGYRIAHLDPYVHMGTRGRTLEAEDFV</sequence>
<dbReference type="KEGG" id="caul:KCG34_14155"/>